<keyword evidence="3" id="KW-0812">Transmembrane</keyword>
<feature type="transmembrane region" description="Helical" evidence="3">
    <location>
        <begin position="191"/>
        <end position="209"/>
    </location>
</feature>
<feature type="transmembrane region" description="Helical" evidence="3">
    <location>
        <begin position="229"/>
        <end position="248"/>
    </location>
</feature>
<feature type="DNA-binding region" description="OmpR/PhoB-type" evidence="2">
    <location>
        <begin position="3"/>
        <end position="101"/>
    </location>
</feature>
<feature type="transmembrane region" description="Helical" evidence="3">
    <location>
        <begin position="128"/>
        <end position="147"/>
    </location>
</feature>
<dbReference type="CDD" id="cd00383">
    <property type="entry name" value="trans_reg_C"/>
    <property type="match status" value="1"/>
</dbReference>
<keyword evidence="6" id="KW-1185">Reference proteome</keyword>
<dbReference type="InterPro" id="IPR001867">
    <property type="entry name" value="OmpR/PhoB-type_DNA-bd"/>
</dbReference>
<name>A0A6I6MMG9_9CAUL</name>
<keyword evidence="1 2" id="KW-0238">DNA-binding</keyword>
<evidence type="ECO:0000259" key="4">
    <source>
        <dbReference type="PROSITE" id="PS51755"/>
    </source>
</evidence>
<feature type="transmembrane region" description="Helical" evidence="3">
    <location>
        <begin position="159"/>
        <end position="184"/>
    </location>
</feature>
<dbReference type="KEGG" id="tsv:DSM104635_03330"/>
<feature type="transmembrane region" description="Helical" evidence="3">
    <location>
        <begin position="260"/>
        <end position="278"/>
    </location>
</feature>
<dbReference type="AlphaFoldDB" id="A0A6I6MMG9"/>
<sequence length="346" mass="35500">MASGAFRFDRFRLDLQDRQLTLDDAPVELNSRYLDALALLVREQGKLVSKERFLEEVWRGVPVTDEALTQCIKTLRRQLGDDAASPRFIETVPKHGYRFIAPVTSADRAGVGTATAFSWRQFFVRGGAGALGGGVAGVFVGLFYGFAGAQAGAGGLSALLVLVVLCILLGLIAAAGVGFGIAAAAFSPRQLLQWSVIGGGFGGLIVGAFGKLLGLDAFNLLLGQTPGEITGAAEGAIVGGAVGLGAWLGARVSGSFVRRIAPAALAGGAAGAIIPVLGGRMLGGSLDLLSRQFPNSRLQVDQIGALFGESGFGSITQSVTGGVEGGLFAACVVGAMIFARQRFAAL</sequence>
<evidence type="ECO:0000256" key="3">
    <source>
        <dbReference type="SAM" id="Phobius"/>
    </source>
</evidence>
<protein>
    <submittedName>
        <fullName evidence="5">Transcriptional activator CadC</fullName>
    </submittedName>
</protein>
<dbReference type="SMART" id="SM00862">
    <property type="entry name" value="Trans_reg_C"/>
    <property type="match status" value="1"/>
</dbReference>
<accession>A0A6I6MMG9</accession>
<organism evidence="5 6">
    <name type="scientific">Terricaulis silvestris</name>
    <dbReference type="NCBI Taxonomy" id="2686094"/>
    <lineage>
        <taxon>Bacteria</taxon>
        <taxon>Pseudomonadati</taxon>
        <taxon>Pseudomonadota</taxon>
        <taxon>Alphaproteobacteria</taxon>
        <taxon>Caulobacterales</taxon>
        <taxon>Caulobacteraceae</taxon>
        <taxon>Terricaulis</taxon>
    </lineage>
</organism>
<evidence type="ECO:0000256" key="1">
    <source>
        <dbReference type="ARBA" id="ARBA00023125"/>
    </source>
</evidence>
<gene>
    <name evidence="5" type="primary">cadC</name>
    <name evidence="5" type="ORF">DSM104635_03330</name>
</gene>
<reference evidence="6" key="1">
    <citation type="submission" date="2019-12" db="EMBL/GenBank/DDBJ databases">
        <title>Complete genome of Terracaulis silvestris 0127_4.</title>
        <authorList>
            <person name="Vieira S."/>
            <person name="Riedel T."/>
            <person name="Sproer C."/>
            <person name="Pascual J."/>
            <person name="Boedeker C."/>
            <person name="Overmann J."/>
        </authorList>
    </citation>
    <scope>NUCLEOTIDE SEQUENCE [LARGE SCALE GENOMIC DNA]</scope>
    <source>
        <strain evidence="6">0127_4</strain>
    </source>
</reference>
<evidence type="ECO:0000313" key="5">
    <source>
        <dbReference type="EMBL" id="QGZ96470.1"/>
    </source>
</evidence>
<feature type="transmembrane region" description="Helical" evidence="3">
    <location>
        <begin position="319"/>
        <end position="339"/>
    </location>
</feature>
<proteinExistence type="predicted"/>
<dbReference type="Gene3D" id="1.10.10.10">
    <property type="entry name" value="Winged helix-like DNA-binding domain superfamily/Winged helix DNA-binding domain"/>
    <property type="match status" value="1"/>
</dbReference>
<feature type="domain" description="OmpR/PhoB-type" evidence="4">
    <location>
        <begin position="3"/>
        <end position="101"/>
    </location>
</feature>
<evidence type="ECO:0000313" key="6">
    <source>
        <dbReference type="Proteomes" id="UP000431269"/>
    </source>
</evidence>
<dbReference type="PROSITE" id="PS51755">
    <property type="entry name" value="OMPR_PHOB"/>
    <property type="match status" value="1"/>
</dbReference>
<dbReference type="EMBL" id="CP047045">
    <property type="protein sequence ID" value="QGZ96470.1"/>
    <property type="molecule type" value="Genomic_DNA"/>
</dbReference>
<keyword evidence="3" id="KW-1133">Transmembrane helix</keyword>
<dbReference type="Pfam" id="PF00486">
    <property type="entry name" value="Trans_reg_C"/>
    <property type="match status" value="1"/>
</dbReference>
<dbReference type="GO" id="GO:0006355">
    <property type="term" value="P:regulation of DNA-templated transcription"/>
    <property type="evidence" value="ECO:0007669"/>
    <property type="project" value="InterPro"/>
</dbReference>
<dbReference type="GO" id="GO:0000160">
    <property type="term" value="P:phosphorelay signal transduction system"/>
    <property type="evidence" value="ECO:0007669"/>
    <property type="project" value="InterPro"/>
</dbReference>
<dbReference type="SUPFAM" id="SSF46894">
    <property type="entry name" value="C-terminal effector domain of the bipartite response regulators"/>
    <property type="match status" value="1"/>
</dbReference>
<dbReference type="GO" id="GO:0003677">
    <property type="term" value="F:DNA binding"/>
    <property type="evidence" value="ECO:0007669"/>
    <property type="project" value="UniProtKB-UniRule"/>
</dbReference>
<keyword evidence="3" id="KW-0472">Membrane</keyword>
<dbReference type="InterPro" id="IPR016032">
    <property type="entry name" value="Sig_transdc_resp-reg_C-effctor"/>
</dbReference>
<dbReference type="RefSeq" id="WP_158767254.1">
    <property type="nucleotide sequence ID" value="NZ_CP047045.1"/>
</dbReference>
<evidence type="ECO:0000256" key="2">
    <source>
        <dbReference type="PROSITE-ProRule" id="PRU01091"/>
    </source>
</evidence>
<dbReference type="Proteomes" id="UP000431269">
    <property type="component" value="Chromosome"/>
</dbReference>
<dbReference type="InterPro" id="IPR036388">
    <property type="entry name" value="WH-like_DNA-bd_sf"/>
</dbReference>